<dbReference type="EMBL" id="JBBGZA010000001">
    <property type="protein sequence ID" value="MEJ5095885.1"/>
    <property type="molecule type" value="Genomic_DNA"/>
</dbReference>
<evidence type="ECO:0000259" key="4">
    <source>
        <dbReference type="Pfam" id="PF10531"/>
    </source>
</evidence>
<feature type="domain" description="Polysaccharide export protein N-terminal" evidence="3">
    <location>
        <begin position="46"/>
        <end position="122"/>
    </location>
</feature>
<dbReference type="InterPro" id="IPR049712">
    <property type="entry name" value="Poly_export"/>
</dbReference>
<feature type="signal peptide" evidence="2">
    <location>
        <begin position="1"/>
        <end position="27"/>
    </location>
</feature>
<evidence type="ECO:0000259" key="3">
    <source>
        <dbReference type="Pfam" id="PF02563"/>
    </source>
</evidence>
<accession>A0ABU8Q8S0</accession>
<dbReference type="InterPro" id="IPR019554">
    <property type="entry name" value="Soluble_ligand-bd"/>
</dbReference>
<dbReference type="Pfam" id="PF10531">
    <property type="entry name" value="SLBB"/>
    <property type="match status" value="2"/>
</dbReference>
<proteinExistence type="predicted"/>
<dbReference type="PANTHER" id="PTHR33619">
    <property type="entry name" value="POLYSACCHARIDE EXPORT PROTEIN GFCE-RELATED"/>
    <property type="match status" value="1"/>
</dbReference>
<dbReference type="Gene3D" id="3.30.1950.10">
    <property type="entry name" value="wza like domain"/>
    <property type="match status" value="1"/>
</dbReference>
<dbReference type="RefSeq" id="WP_132883116.1">
    <property type="nucleotide sequence ID" value="NZ_JBBGZA010000001.1"/>
</dbReference>
<dbReference type="Gene3D" id="3.10.560.10">
    <property type="entry name" value="Outer membrane lipoprotein wza domain like"/>
    <property type="match status" value="1"/>
</dbReference>
<reference evidence="5 6" key="1">
    <citation type="submission" date="2023-12" db="EMBL/GenBank/DDBJ databases">
        <title>Gut-associated functions are favored during microbiome assembly across C. elegans life.</title>
        <authorList>
            <person name="Zimmermann J."/>
        </authorList>
    </citation>
    <scope>NUCLEOTIDE SEQUENCE [LARGE SCALE GENOMIC DNA]</scope>
    <source>
        <strain evidence="5 6">JUb134</strain>
    </source>
</reference>
<keyword evidence="6" id="KW-1185">Reference proteome</keyword>
<organism evidence="5 6">
    <name type="scientific">Sphingomonas molluscorum</name>
    <dbReference type="NCBI Taxonomy" id="418184"/>
    <lineage>
        <taxon>Bacteria</taxon>
        <taxon>Pseudomonadati</taxon>
        <taxon>Pseudomonadota</taxon>
        <taxon>Alphaproteobacteria</taxon>
        <taxon>Sphingomonadales</taxon>
        <taxon>Sphingomonadaceae</taxon>
        <taxon>Sphingomonas</taxon>
    </lineage>
</organism>
<evidence type="ECO:0000313" key="5">
    <source>
        <dbReference type="EMBL" id="MEJ5095885.1"/>
    </source>
</evidence>
<feature type="domain" description="Soluble ligand binding" evidence="4">
    <location>
        <begin position="129"/>
        <end position="164"/>
    </location>
</feature>
<sequence>MGKGKWARRIAAALAAGMLAGTSGAQAQAPMQGGGGPAPAEAMAGAAGDYRLGPDDQLEVTIYGQPDMPLRLRIKQDGSVSLPLMGSVTAAGETPVGLAEKIRAGLVQGGYLRDPRVNVEVTSYVSRSVTLLGAVVRPGIYPLQGAQPLSRVLATAGGQREGSETVLLRRGDAAPQRFPIEALARGGAGDPVLQPGDLLFVPAAEHFYIYGQVRAPGSFPIRAGMTFRQALSQGGGPNDAGTQNRIRLTRRGQQSEIADLDAPIEDGDVMFVRERLF</sequence>
<dbReference type="PANTHER" id="PTHR33619:SF3">
    <property type="entry name" value="POLYSACCHARIDE EXPORT PROTEIN GFCE-RELATED"/>
    <property type="match status" value="1"/>
</dbReference>
<feature type="chain" id="PRO_5045727170" evidence="2">
    <location>
        <begin position="28"/>
        <end position="277"/>
    </location>
</feature>
<protein>
    <submittedName>
        <fullName evidence="5">Polysaccharide biosynthesis/export family protein</fullName>
    </submittedName>
</protein>
<dbReference type="Proteomes" id="UP001380365">
    <property type="component" value="Unassembled WGS sequence"/>
</dbReference>
<evidence type="ECO:0000256" key="2">
    <source>
        <dbReference type="SAM" id="SignalP"/>
    </source>
</evidence>
<gene>
    <name evidence="5" type="ORF">WH159_15255</name>
</gene>
<dbReference type="InterPro" id="IPR003715">
    <property type="entry name" value="Poly_export_N"/>
</dbReference>
<evidence type="ECO:0000256" key="1">
    <source>
        <dbReference type="ARBA" id="ARBA00022729"/>
    </source>
</evidence>
<dbReference type="Pfam" id="PF02563">
    <property type="entry name" value="Poly_export"/>
    <property type="match status" value="1"/>
</dbReference>
<keyword evidence="1 2" id="KW-0732">Signal</keyword>
<evidence type="ECO:0000313" key="6">
    <source>
        <dbReference type="Proteomes" id="UP001380365"/>
    </source>
</evidence>
<name>A0ABU8Q8S0_9SPHN</name>
<feature type="domain" description="Soluble ligand binding" evidence="4">
    <location>
        <begin position="207"/>
        <end position="253"/>
    </location>
</feature>
<comment type="caution">
    <text evidence="5">The sequence shown here is derived from an EMBL/GenBank/DDBJ whole genome shotgun (WGS) entry which is preliminary data.</text>
</comment>